<comment type="caution">
    <text evidence="1">The sequence shown here is derived from an EMBL/GenBank/DDBJ whole genome shotgun (WGS) entry which is preliminary data.</text>
</comment>
<dbReference type="AlphaFoldDB" id="A0A833ZHA9"/>
<dbReference type="EMBL" id="JABVXQ010000009">
    <property type="protein sequence ID" value="KAF6090826.1"/>
    <property type="molecule type" value="Genomic_DNA"/>
</dbReference>
<reference evidence="1 2" key="1">
    <citation type="journal article" date="2020" name="Nature">
        <title>Six reference-quality genomes reveal evolution of bat adaptations.</title>
        <authorList>
            <person name="Jebb D."/>
            <person name="Huang Z."/>
            <person name="Pippel M."/>
            <person name="Hughes G.M."/>
            <person name="Lavrichenko K."/>
            <person name="Devanna P."/>
            <person name="Winkler S."/>
            <person name="Jermiin L.S."/>
            <person name="Skirmuntt E.C."/>
            <person name="Katzourakis A."/>
            <person name="Burkitt-Gray L."/>
            <person name="Ray D.A."/>
            <person name="Sullivan K.A.M."/>
            <person name="Roscito J.G."/>
            <person name="Kirilenko B.M."/>
            <person name="Davalos L.M."/>
            <person name="Corthals A.P."/>
            <person name="Power M.L."/>
            <person name="Jones G."/>
            <person name="Ransome R.D."/>
            <person name="Dechmann D.K.N."/>
            <person name="Locatelli A.G."/>
            <person name="Puechmaille S.J."/>
            <person name="Fedrigo O."/>
            <person name="Jarvis E.D."/>
            <person name="Hiller M."/>
            <person name="Vernes S.C."/>
            <person name="Myers E.W."/>
            <person name="Teeling E.C."/>
        </authorList>
    </citation>
    <scope>NUCLEOTIDE SEQUENCE [LARGE SCALE GENOMIC DNA]</scope>
    <source>
        <strain evidence="1">Bat1K_MPI-CBG_1</strain>
    </source>
</reference>
<sequence length="170" mass="20682">MVTLVLRKKKKVGGITLLIIKVYDVSMVIKKAWFWHNNRHINQCNRIKSPEVNPHLYSQLIFDKGSKHIQWAKDSLFNTWYWENWTDMHRKMKLEHLFTPHTRINSKWWKDLYVRPQTINILEEDIGNKILDIVYSIFFYIFPGKENKRKNKVRRLHQIKNSLHSKINNQ</sequence>
<accession>A0A833ZHA9</accession>
<dbReference type="PANTHER" id="PTHR19446">
    <property type="entry name" value="REVERSE TRANSCRIPTASES"/>
    <property type="match status" value="1"/>
</dbReference>
<protein>
    <submittedName>
        <fullName evidence="1">Uncharacterized protein</fullName>
    </submittedName>
</protein>
<evidence type="ECO:0000313" key="2">
    <source>
        <dbReference type="Proteomes" id="UP000664940"/>
    </source>
</evidence>
<name>A0A833ZHA9_9CHIR</name>
<proteinExistence type="predicted"/>
<organism evidence="1 2">
    <name type="scientific">Phyllostomus discolor</name>
    <name type="common">pale spear-nosed bat</name>
    <dbReference type="NCBI Taxonomy" id="89673"/>
    <lineage>
        <taxon>Eukaryota</taxon>
        <taxon>Metazoa</taxon>
        <taxon>Chordata</taxon>
        <taxon>Craniata</taxon>
        <taxon>Vertebrata</taxon>
        <taxon>Euteleostomi</taxon>
        <taxon>Mammalia</taxon>
        <taxon>Eutheria</taxon>
        <taxon>Laurasiatheria</taxon>
        <taxon>Chiroptera</taxon>
        <taxon>Yangochiroptera</taxon>
        <taxon>Phyllostomidae</taxon>
        <taxon>Phyllostominae</taxon>
        <taxon>Phyllostomus</taxon>
    </lineage>
</organism>
<dbReference type="Proteomes" id="UP000664940">
    <property type="component" value="Unassembled WGS sequence"/>
</dbReference>
<gene>
    <name evidence="1" type="ORF">HJG60_012208</name>
</gene>
<evidence type="ECO:0000313" key="1">
    <source>
        <dbReference type="EMBL" id="KAF6090826.1"/>
    </source>
</evidence>